<evidence type="ECO:0000313" key="2">
    <source>
        <dbReference type="RefSeq" id="XP_016494641.1"/>
    </source>
</evidence>
<dbReference type="PaxDb" id="4097-A0A1S4C0G1"/>
<organism evidence="2">
    <name type="scientific">Nicotiana tabacum</name>
    <name type="common">Common tobacco</name>
    <dbReference type="NCBI Taxonomy" id="4097"/>
    <lineage>
        <taxon>Eukaryota</taxon>
        <taxon>Viridiplantae</taxon>
        <taxon>Streptophyta</taxon>
        <taxon>Embryophyta</taxon>
        <taxon>Tracheophyta</taxon>
        <taxon>Spermatophyta</taxon>
        <taxon>Magnoliopsida</taxon>
        <taxon>eudicotyledons</taxon>
        <taxon>Gunneridae</taxon>
        <taxon>Pentapetalae</taxon>
        <taxon>asterids</taxon>
        <taxon>lamiids</taxon>
        <taxon>Solanales</taxon>
        <taxon>Solanaceae</taxon>
        <taxon>Nicotianoideae</taxon>
        <taxon>Nicotianeae</taxon>
        <taxon>Nicotiana</taxon>
    </lineage>
</organism>
<feature type="domain" description="Reverse transcriptase Ty1/copia-type" evidence="1">
    <location>
        <begin position="152"/>
        <end position="259"/>
    </location>
</feature>
<dbReference type="AlphaFoldDB" id="A0A1S4C0G1"/>
<sequence length="409" mass="46365">MANCTFIKEQYDHIVQLLNKDNSTSASTTTTPAANATSIPCALLASNTLQEWFIDIGAINHMIADLELLNRASLIQTNQQKKVHLPNGETTQELFSGRVKAIGREDSALYILSRQKLPGNKAISLNTKETEINKEVSSNDIDFWHRRLGHVSATVLKKLISQSQYDRSLFIKKTAEGITMVLIYVDDMLITGDSLKLIEETKSHLQQSFKMKDLGELKYFLGIEFARSKQGILMHQRKYTLELISETDIAAAKLAITPLDVYMKLTTTEYDEHIKKTKSTTLMNEELADINSYQRLIGKLLYLTMTRPDISFSVQTLSQFLQRPKKSHMEATLRIVKYIKNSLGQGILLYNKDNNTLSAYCDADWAACPFSRKFVSGYFGSPKSKILFPEAQQKLSIEVLQQLWQNLFG</sequence>
<dbReference type="OrthoDB" id="1938465at2759"/>
<dbReference type="PANTHER" id="PTHR11439">
    <property type="entry name" value="GAG-POL-RELATED RETROTRANSPOSON"/>
    <property type="match status" value="1"/>
</dbReference>
<accession>A0A1S4C0G1</accession>
<evidence type="ECO:0000259" key="1">
    <source>
        <dbReference type="Pfam" id="PF07727"/>
    </source>
</evidence>
<dbReference type="Pfam" id="PF07727">
    <property type="entry name" value="RVT_2"/>
    <property type="match status" value="1"/>
</dbReference>
<dbReference type="STRING" id="4097.A0A1S4C0G1"/>
<proteinExistence type="predicted"/>
<dbReference type="InterPro" id="IPR013103">
    <property type="entry name" value="RVT_2"/>
</dbReference>
<dbReference type="PANTHER" id="PTHR11439:SF488">
    <property type="entry name" value="REVERSE TRANSCRIPTASE TY1_COPIA-TYPE DOMAIN-CONTAINING PROTEIN"/>
    <property type="match status" value="1"/>
</dbReference>
<dbReference type="RefSeq" id="XP_016494641.1">
    <property type="nucleotide sequence ID" value="XM_016639155.1"/>
</dbReference>
<dbReference type="SUPFAM" id="SSF56672">
    <property type="entry name" value="DNA/RNA polymerases"/>
    <property type="match status" value="1"/>
</dbReference>
<gene>
    <name evidence="2" type="primary">LOC107813847</name>
</gene>
<dbReference type="KEGG" id="nta:107813847"/>
<dbReference type="OMA" id="MANCTFI"/>
<dbReference type="InterPro" id="IPR043502">
    <property type="entry name" value="DNA/RNA_pol_sf"/>
</dbReference>
<name>A0A1S4C0G1_TOBAC</name>
<reference evidence="2" key="1">
    <citation type="submission" date="2025-08" db="UniProtKB">
        <authorList>
            <consortium name="RefSeq"/>
        </authorList>
    </citation>
    <scope>IDENTIFICATION</scope>
</reference>
<protein>
    <recommendedName>
        <fullName evidence="1">Reverse transcriptase Ty1/copia-type domain-containing protein</fullName>
    </recommendedName>
</protein>